<evidence type="ECO:0000259" key="6">
    <source>
        <dbReference type="Pfam" id="PF00930"/>
    </source>
</evidence>
<evidence type="ECO:0000259" key="5">
    <source>
        <dbReference type="Pfam" id="PF00326"/>
    </source>
</evidence>
<comment type="similarity">
    <text evidence="1">Belongs to the peptidase S9B family. DPPIV subfamily.</text>
</comment>
<accession>A0A6H5HL72</accession>
<dbReference type="Pfam" id="PF00326">
    <property type="entry name" value="Peptidase_S9"/>
    <property type="match status" value="1"/>
</dbReference>
<dbReference type="SUPFAM" id="SSF82171">
    <property type="entry name" value="DPP6 N-terminal domain-like"/>
    <property type="match status" value="1"/>
</dbReference>
<dbReference type="OrthoDB" id="16520at2759"/>
<organism evidence="7 9">
    <name type="scientific">Nesidiocoris tenuis</name>
    <dbReference type="NCBI Taxonomy" id="355587"/>
    <lineage>
        <taxon>Eukaryota</taxon>
        <taxon>Metazoa</taxon>
        <taxon>Ecdysozoa</taxon>
        <taxon>Arthropoda</taxon>
        <taxon>Hexapoda</taxon>
        <taxon>Insecta</taxon>
        <taxon>Pterygota</taxon>
        <taxon>Neoptera</taxon>
        <taxon>Paraneoptera</taxon>
        <taxon>Hemiptera</taxon>
        <taxon>Heteroptera</taxon>
        <taxon>Panheteroptera</taxon>
        <taxon>Cimicomorpha</taxon>
        <taxon>Miridae</taxon>
        <taxon>Dicyphina</taxon>
        <taxon>Nesidiocoris</taxon>
    </lineage>
</organism>
<dbReference type="PANTHER" id="PTHR11731">
    <property type="entry name" value="PROTEASE FAMILY S9B,C DIPEPTIDYL-PEPTIDASE IV-RELATED"/>
    <property type="match status" value="1"/>
</dbReference>
<dbReference type="InterPro" id="IPR001375">
    <property type="entry name" value="Peptidase_S9_cat"/>
</dbReference>
<keyword evidence="4" id="KW-1133">Transmembrane helix</keyword>
<dbReference type="InterPro" id="IPR050278">
    <property type="entry name" value="Serine_Prot_S9B/DPPIV"/>
</dbReference>
<dbReference type="Pfam" id="PF00930">
    <property type="entry name" value="DPPIV_N"/>
    <property type="match status" value="1"/>
</dbReference>
<dbReference type="PANTHER" id="PTHR11731:SF154">
    <property type="entry name" value="VENOM DIPEPTIDYL PEPTIDASE 4-LIKE PROTEIN"/>
    <property type="match status" value="1"/>
</dbReference>
<protein>
    <recommendedName>
        <fullName evidence="3">Venom dipeptidyl peptidase 4</fullName>
    </recommendedName>
</protein>
<proteinExistence type="inferred from homology"/>
<feature type="transmembrane region" description="Helical" evidence="4">
    <location>
        <begin position="16"/>
        <end position="36"/>
    </location>
</feature>
<sequence>MFNYELLSKGSKKKTTLIVFLLVLAASVIVAVMYMLKPDAPLRASAPLLSSKKPLSLESVVRGEFSASHFNGSWISDSEFLYKTKSGDLVMFDAISNTTKVLLTTDFQLLALAFHFELSADKRYLLLLHNYQKLYRHSYLAAYHIVDLETKKDWPLTDPNGVQIPLQSVVWAPVGNGFAYVYMNDIYYKSSPKGQEIRLTSTGRPGTIYNGVPDWVYEEEILGTNKALWFSPDGRHMAYATFNDSQTPVMNIPYYGVPGDLRYQYTQAVNIRYPKPGRPNPTVTLTVVDLSDVTSSSFAKPPQLNIPPRSDLSEPVLNSVFWANSTTLIAAWTNRVQNEGSIMSCSTNTVECAEVQGLSEKAGWIIFSEFLFSADGHHMVLIQPFDQGSDSGKWRHVAVLDLLQQKPTLRPLTKGKFVVTELLSMDEKFVYGGPDSNQVLDRFQVDWYTHLVVNRSMIYAQIDGRGSGLRSDKIKFANYRNLGTYEIYDQINVTKYLLNNLPYLDPERTAIWGWSYGGYASAMALALDQDDVFKCGISVAPVTDWTLYDTLYTERFMGLPSTDDNLRGYVKAALNNKIDSFRRKKYFLVHGTLDDNVHFQQSMMLAKALERRDILFEQQTYPDENHSLSDVKPHLYHTLENFLIRRCYKKQDDVIEDDFYGRHGNCCYG</sequence>
<name>A0A6H5HL72_9HEMI</name>
<evidence type="ECO:0000313" key="7">
    <source>
        <dbReference type="EMBL" id="CAB0017991.1"/>
    </source>
</evidence>
<evidence type="ECO:0000313" key="8">
    <source>
        <dbReference type="EMBL" id="CAB0017993.1"/>
    </source>
</evidence>
<evidence type="ECO:0000256" key="3">
    <source>
        <dbReference type="ARBA" id="ARBA00072929"/>
    </source>
</evidence>
<dbReference type="Gene3D" id="2.140.10.30">
    <property type="entry name" value="Dipeptidylpeptidase IV, N-terminal domain"/>
    <property type="match status" value="1"/>
</dbReference>
<dbReference type="FunFam" id="3.40.50.1820:FF:000003">
    <property type="entry name" value="Dipeptidyl peptidase 4"/>
    <property type="match status" value="1"/>
</dbReference>
<evidence type="ECO:0000256" key="2">
    <source>
        <dbReference type="ARBA" id="ARBA00023180"/>
    </source>
</evidence>
<dbReference type="GO" id="GO:0008236">
    <property type="term" value="F:serine-type peptidase activity"/>
    <property type="evidence" value="ECO:0007669"/>
    <property type="project" value="InterPro"/>
</dbReference>
<dbReference type="Gene3D" id="3.40.50.1820">
    <property type="entry name" value="alpha/beta hydrolase"/>
    <property type="match status" value="1"/>
</dbReference>
<dbReference type="InterPro" id="IPR002469">
    <property type="entry name" value="Peptidase_S9B_N"/>
</dbReference>
<evidence type="ECO:0000256" key="4">
    <source>
        <dbReference type="SAM" id="Phobius"/>
    </source>
</evidence>
<evidence type="ECO:0000256" key="1">
    <source>
        <dbReference type="ARBA" id="ARBA00010036"/>
    </source>
</evidence>
<dbReference type="SUPFAM" id="SSF53474">
    <property type="entry name" value="alpha/beta-Hydrolases"/>
    <property type="match status" value="1"/>
</dbReference>
<keyword evidence="2" id="KW-0325">Glycoprotein</keyword>
<reference evidence="7 9" key="1">
    <citation type="submission" date="2020-02" db="EMBL/GenBank/DDBJ databases">
        <authorList>
            <person name="Ferguson B K."/>
        </authorList>
    </citation>
    <scope>NUCLEOTIDE SEQUENCE [LARGE SCALE GENOMIC DNA]</scope>
</reference>
<dbReference type="Proteomes" id="UP000479000">
    <property type="component" value="Unassembled WGS sequence"/>
</dbReference>
<evidence type="ECO:0000313" key="9">
    <source>
        <dbReference type="Proteomes" id="UP000479000"/>
    </source>
</evidence>
<feature type="domain" description="Peptidase S9 prolyl oligopeptidase catalytic" evidence="5">
    <location>
        <begin position="444"/>
        <end position="645"/>
    </location>
</feature>
<dbReference type="GO" id="GO:0005886">
    <property type="term" value="C:plasma membrane"/>
    <property type="evidence" value="ECO:0007669"/>
    <property type="project" value="TreeGrafter"/>
</dbReference>
<keyword evidence="9" id="KW-1185">Reference proteome</keyword>
<dbReference type="AlphaFoldDB" id="A0A6H5HL72"/>
<keyword evidence="4" id="KW-0472">Membrane</keyword>
<gene>
    <name evidence="7" type="ORF">NTEN_LOCUS21900</name>
    <name evidence="8" type="ORF">NTEN_LOCUS21902</name>
</gene>
<dbReference type="GO" id="GO:0008239">
    <property type="term" value="F:dipeptidyl-peptidase activity"/>
    <property type="evidence" value="ECO:0007669"/>
    <property type="project" value="TreeGrafter"/>
</dbReference>
<keyword evidence="4" id="KW-0812">Transmembrane</keyword>
<dbReference type="EMBL" id="CADCXU010032163">
    <property type="protein sequence ID" value="CAB0017993.1"/>
    <property type="molecule type" value="Genomic_DNA"/>
</dbReference>
<dbReference type="InterPro" id="IPR029058">
    <property type="entry name" value="AB_hydrolase_fold"/>
</dbReference>
<dbReference type="GO" id="GO:0006508">
    <property type="term" value="P:proteolysis"/>
    <property type="evidence" value="ECO:0007669"/>
    <property type="project" value="InterPro"/>
</dbReference>
<dbReference type="EMBL" id="CADCXU010032162">
    <property type="protein sequence ID" value="CAB0017991.1"/>
    <property type="molecule type" value="Genomic_DNA"/>
</dbReference>
<feature type="domain" description="Dipeptidylpeptidase IV N-terminal" evidence="6">
    <location>
        <begin position="119"/>
        <end position="428"/>
    </location>
</feature>